<evidence type="ECO:0000256" key="1">
    <source>
        <dbReference type="SAM" id="Coils"/>
    </source>
</evidence>
<comment type="caution">
    <text evidence="2">The sequence shown here is derived from an EMBL/GenBank/DDBJ whole genome shotgun (WGS) entry which is preliminary data.</text>
</comment>
<keyword evidence="1" id="KW-0175">Coiled coil</keyword>
<protein>
    <submittedName>
        <fullName evidence="2">Uncharacterized protein</fullName>
    </submittedName>
</protein>
<reference evidence="2 3" key="1">
    <citation type="journal article" date="2020" name="ISME J.">
        <title>Uncovering the hidden diversity of litter-decomposition mechanisms in mushroom-forming fungi.</title>
        <authorList>
            <person name="Floudas D."/>
            <person name="Bentzer J."/>
            <person name="Ahren D."/>
            <person name="Johansson T."/>
            <person name="Persson P."/>
            <person name="Tunlid A."/>
        </authorList>
    </citation>
    <scope>NUCLEOTIDE SEQUENCE [LARGE SCALE GENOMIC DNA]</scope>
    <source>
        <strain evidence="2 3">CBS 291.85</strain>
    </source>
</reference>
<dbReference type="Proteomes" id="UP000559256">
    <property type="component" value="Unassembled WGS sequence"/>
</dbReference>
<gene>
    <name evidence="2" type="ORF">D9758_015912</name>
</gene>
<dbReference type="AlphaFoldDB" id="A0A8H5FNB9"/>
<accession>A0A8H5FNB9</accession>
<evidence type="ECO:0000313" key="2">
    <source>
        <dbReference type="EMBL" id="KAF5342733.1"/>
    </source>
</evidence>
<proteinExistence type="predicted"/>
<organism evidence="2 3">
    <name type="scientific">Tetrapyrgos nigripes</name>
    <dbReference type="NCBI Taxonomy" id="182062"/>
    <lineage>
        <taxon>Eukaryota</taxon>
        <taxon>Fungi</taxon>
        <taxon>Dikarya</taxon>
        <taxon>Basidiomycota</taxon>
        <taxon>Agaricomycotina</taxon>
        <taxon>Agaricomycetes</taxon>
        <taxon>Agaricomycetidae</taxon>
        <taxon>Agaricales</taxon>
        <taxon>Marasmiineae</taxon>
        <taxon>Marasmiaceae</taxon>
        <taxon>Tetrapyrgos</taxon>
    </lineage>
</organism>
<sequence>MSDTSTSLPSRQRDAFPRILTVVALLKKLDIETTDFADVQAEVFNLYAQLSQGPPPVNLCSEVKAAIIEAINAAFVYVNIPLPITDIRDMEELVITPKFRAFLDDARPLICPVDLANISTLLPFIEYMSNLTNLVNPFSPVNFTTSTTFEESTLRPQINNARLNHTLLRVLEQESLGILHATILCEQKRRILELGQILQDSQKSVQDIEVELENLQLENDRRDKEFRAEVLKLKEVVDDFAGRLDHALEVCGSEQLAVNHWSNAQCKFVYSQLQFVYT</sequence>
<keyword evidence="3" id="KW-1185">Reference proteome</keyword>
<evidence type="ECO:0000313" key="3">
    <source>
        <dbReference type="Proteomes" id="UP000559256"/>
    </source>
</evidence>
<feature type="coiled-coil region" evidence="1">
    <location>
        <begin position="198"/>
        <end position="225"/>
    </location>
</feature>
<name>A0A8H5FNB9_9AGAR</name>
<dbReference type="EMBL" id="JAACJM010000158">
    <property type="protein sequence ID" value="KAF5342733.1"/>
    <property type="molecule type" value="Genomic_DNA"/>
</dbReference>